<keyword evidence="2" id="KW-0547">Nucleotide-binding</keyword>
<gene>
    <name evidence="6" type="ORF">RNJ44_04655</name>
</gene>
<dbReference type="SUPFAM" id="SSF52540">
    <property type="entry name" value="P-loop containing nucleoside triphosphate hydrolases"/>
    <property type="match status" value="1"/>
</dbReference>
<protein>
    <recommendedName>
        <fullName evidence="5">EngB-type G domain-containing protein</fullName>
    </recommendedName>
</protein>
<dbReference type="Proteomes" id="UP001623330">
    <property type="component" value="Unassembled WGS sequence"/>
</dbReference>
<dbReference type="EMBL" id="JBEVYD010000005">
    <property type="protein sequence ID" value="KAL3232739.1"/>
    <property type="molecule type" value="Genomic_DNA"/>
</dbReference>
<organism evidence="6 7">
    <name type="scientific">Nakaseomyces bracarensis</name>
    <dbReference type="NCBI Taxonomy" id="273131"/>
    <lineage>
        <taxon>Eukaryota</taxon>
        <taxon>Fungi</taxon>
        <taxon>Dikarya</taxon>
        <taxon>Ascomycota</taxon>
        <taxon>Saccharomycotina</taxon>
        <taxon>Saccharomycetes</taxon>
        <taxon>Saccharomycetales</taxon>
        <taxon>Saccharomycetaceae</taxon>
        <taxon>Nakaseomyces</taxon>
    </lineage>
</organism>
<dbReference type="InterPro" id="IPR006073">
    <property type="entry name" value="GTP-bd"/>
</dbReference>
<dbReference type="Pfam" id="PF01926">
    <property type="entry name" value="MMR_HSR1"/>
    <property type="match status" value="1"/>
</dbReference>
<evidence type="ECO:0000313" key="7">
    <source>
        <dbReference type="Proteomes" id="UP001623330"/>
    </source>
</evidence>
<dbReference type="CDD" id="cd01876">
    <property type="entry name" value="YihA_EngB"/>
    <property type="match status" value="1"/>
</dbReference>
<evidence type="ECO:0000313" key="6">
    <source>
        <dbReference type="EMBL" id="KAL3232739.1"/>
    </source>
</evidence>
<name>A0ABR4NVJ6_9SACH</name>
<dbReference type="PROSITE" id="PS51706">
    <property type="entry name" value="G_ENGB"/>
    <property type="match status" value="1"/>
</dbReference>
<dbReference type="InterPro" id="IPR030393">
    <property type="entry name" value="G_ENGB_dom"/>
</dbReference>
<evidence type="ECO:0000256" key="3">
    <source>
        <dbReference type="ARBA" id="ARBA00022842"/>
    </source>
</evidence>
<reference evidence="6 7" key="1">
    <citation type="submission" date="2024-05" db="EMBL/GenBank/DDBJ databases">
        <title>Long read based assembly of the Candida bracarensis genome reveals expanded adhesin content.</title>
        <authorList>
            <person name="Marcet-Houben M."/>
            <person name="Ksiezopolska E."/>
            <person name="Gabaldon T."/>
        </authorList>
    </citation>
    <scope>NUCLEOTIDE SEQUENCE [LARGE SCALE GENOMIC DNA]</scope>
    <source>
        <strain evidence="6 7">CBM6</strain>
    </source>
</reference>
<keyword evidence="4" id="KW-0342">GTP-binding</keyword>
<evidence type="ECO:0000256" key="4">
    <source>
        <dbReference type="ARBA" id="ARBA00023134"/>
    </source>
</evidence>
<dbReference type="Gene3D" id="3.40.50.300">
    <property type="entry name" value="P-loop containing nucleotide triphosphate hydrolases"/>
    <property type="match status" value="1"/>
</dbReference>
<comment type="caution">
    <text evidence="6">The sequence shown here is derived from an EMBL/GenBank/DDBJ whole genome shotgun (WGS) entry which is preliminary data.</text>
</comment>
<keyword evidence="3" id="KW-0460">Magnesium</keyword>
<dbReference type="PANTHER" id="PTHR46498:SF1">
    <property type="entry name" value="GTP-BINDING PROTEIN 8"/>
    <property type="match status" value="1"/>
</dbReference>
<dbReference type="InterPro" id="IPR027417">
    <property type="entry name" value="P-loop_NTPase"/>
</dbReference>
<sequence>MKKSSFQLINAKEIVKNVKIKPIKASDILIRIEPKPKRTTSSLRNKDDSFKKSWLQLNVTMNKDYKPPSETNLNLVNHFFNKSQCVYEWSAAKLLDIPGEQMNLLYAKSQNQVSSKVYPGKTKFPFQLVNPLPEIAFLGKTNVGKSTILNNLNTRFQNKDLDGFARMSKRAGFTKTLNCYNVGNRFRLIDTPGYGFRSSGEQGTITTEYLLNRKELRRCFVLISAESMITPHDDFIIGYLTDNGIPFEIVFTKMDKIKNLDTFIKSVEDSNIQNLPTLPKLIFTNSKTTKHLPNRFGVNYLRYSIFESCGLDPSIKPQNLHINPKTRTPK</sequence>
<dbReference type="PANTHER" id="PTHR46498">
    <property type="entry name" value="GTP-BINDING PROTEIN 8"/>
    <property type="match status" value="1"/>
</dbReference>
<evidence type="ECO:0000256" key="1">
    <source>
        <dbReference type="ARBA" id="ARBA00022723"/>
    </source>
</evidence>
<accession>A0ABR4NVJ6</accession>
<keyword evidence="7" id="KW-1185">Reference proteome</keyword>
<feature type="domain" description="EngB-type G" evidence="5">
    <location>
        <begin position="131"/>
        <end position="311"/>
    </location>
</feature>
<proteinExistence type="predicted"/>
<evidence type="ECO:0000259" key="5">
    <source>
        <dbReference type="PROSITE" id="PS51706"/>
    </source>
</evidence>
<keyword evidence="1" id="KW-0479">Metal-binding</keyword>
<evidence type="ECO:0000256" key="2">
    <source>
        <dbReference type="ARBA" id="ARBA00022741"/>
    </source>
</evidence>
<dbReference type="InterPro" id="IPR052279">
    <property type="entry name" value="EngB_GTPase"/>
</dbReference>